<keyword evidence="1" id="KW-1185">Reference proteome</keyword>
<reference evidence="2" key="2">
    <citation type="submission" date="2025-08" db="UniProtKB">
        <authorList>
            <consortium name="RefSeq"/>
        </authorList>
    </citation>
    <scope>IDENTIFICATION</scope>
    <source>
        <tissue evidence="2">Leaf</tissue>
    </source>
</reference>
<dbReference type="GeneID" id="109126397"/>
<protein>
    <submittedName>
        <fullName evidence="2">Uncharacterized protein LOC109126397</fullName>
    </submittedName>
</protein>
<reference evidence="1" key="1">
    <citation type="journal article" date="2014" name="Nat. Commun.">
        <title>The emerging biofuel crop Camelina sativa retains a highly undifferentiated hexaploid genome structure.</title>
        <authorList>
            <person name="Kagale S."/>
            <person name="Koh C."/>
            <person name="Nixon J."/>
            <person name="Bollina V."/>
            <person name="Clarke W.E."/>
            <person name="Tuteja R."/>
            <person name="Spillane C."/>
            <person name="Robinson S.J."/>
            <person name="Links M.G."/>
            <person name="Clarke C."/>
            <person name="Higgins E.E."/>
            <person name="Huebert T."/>
            <person name="Sharpe A.G."/>
            <person name="Parkin I.A."/>
        </authorList>
    </citation>
    <scope>NUCLEOTIDE SEQUENCE [LARGE SCALE GENOMIC DNA]</scope>
    <source>
        <strain evidence="1">cv. DH55</strain>
    </source>
</reference>
<proteinExistence type="predicted"/>
<dbReference type="RefSeq" id="XP_019085469.1">
    <property type="nucleotide sequence ID" value="XM_019229924.1"/>
</dbReference>
<organism evidence="1 2">
    <name type="scientific">Camelina sativa</name>
    <name type="common">False flax</name>
    <name type="synonym">Myagrum sativum</name>
    <dbReference type="NCBI Taxonomy" id="90675"/>
    <lineage>
        <taxon>Eukaryota</taxon>
        <taxon>Viridiplantae</taxon>
        <taxon>Streptophyta</taxon>
        <taxon>Embryophyta</taxon>
        <taxon>Tracheophyta</taxon>
        <taxon>Spermatophyta</taxon>
        <taxon>Magnoliopsida</taxon>
        <taxon>eudicotyledons</taxon>
        <taxon>Gunneridae</taxon>
        <taxon>Pentapetalae</taxon>
        <taxon>rosids</taxon>
        <taxon>malvids</taxon>
        <taxon>Brassicales</taxon>
        <taxon>Brassicaceae</taxon>
        <taxon>Camelineae</taxon>
        <taxon>Camelina</taxon>
    </lineage>
</organism>
<name>A0ABM1QFD1_CAMSA</name>
<dbReference type="PANTHER" id="PTHR11439">
    <property type="entry name" value="GAG-POL-RELATED RETROTRANSPOSON"/>
    <property type="match status" value="1"/>
</dbReference>
<dbReference type="CDD" id="cd09272">
    <property type="entry name" value="RNase_HI_RT_Ty1"/>
    <property type="match status" value="1"/>
</dbReference>
<dbReference type="Proteomes" id="UP000694864">
    <property type="component" value="Chromosome 2"/>
</dbReference>
<accession>A0ABM1QFD1</accession>
<evidence type="ECO:0000313" key="1">
    <source>
        <dbReference type="Proteomes" id="UP000694864"/>
    </source>
</evidence>
<gene>
    <name evidence="2" type="primary">LOC109126397</name>
</gene>
<evidence type="ECO:0000313" key="2">
    <source>
        <dbReference type="RefSeq" id="XP_019085469.1"/>
    </source>
</evidence>
<dbReference type="PANTHER" id="PTHR11439:SF524">
    <property type="entry name" value="RNA-DIRECTED DNA POLYMERASE, PROTEIN KINASE RLK-PELLE-DLSV FAMILY"/>
    <property type="match status" value="1"/>
</dbReference>
<sequence length="176" mass="20032">MTACNPYLTPVDTKPNSLRLTALLSLTRQCIEVSPVLFNTLLFTRSDISYAVQQVCLFMHDPHESHFTALKRILRYVKGTISHDLQLYKLSAMNLVAYYDADCAGCPTTRRSTSVLCIFFGDNLISWSAKRQHTVSRSSAEAEYRVVTNAVAEISWLWNLFLEMRCPLQKTSLVFL</sequence>